<dbReference type="EMBL" id="CAJGYO010000009">
    <property type="protein sequence ID" value="CAD6252621.1"/>
    <property type="molecule type" value="Genomic_DNA"/>
</dbReference>
<feature type="compositionally biased region" description="Basic and acidic residues" evidence="1">
    <location>
        <begin position="240"/>
        <end position="260"/>
    </location>
</feature>
<evidence type="ECO:0000313" key="2">
    <source>
        <dbReference type="EMBL" id="CAD6252621.1"/>
    </source>
</evidence>
<dbReference type="Proteomes" id="UP000604825">
    <property type="component" value="Unassembled WGS sequence"/>
</dbReference>
<name>A0A811Q321_9POAL</name>
<evidence type="ECO:0000313" key="3">
    <source>
        <dbReference type="Proteomes" id="UP000604825"/>
    </source>
</evidence>
<dbReference type="InterPro" id="IPR053253">
    <property type="entry name" value="Sex_diff_modulator"/>
</dbReference>
<dbReference type="AlphaFoldDB" id="A0A811Q321"/>
<reference evidence="2" key="1">
    <citation type="submission" date="2020-10" db="EMBL/GenBank/DDBJ databases">
        <authorList>
            <person name="Han B."/>
            <person name="Lu T."/>
            <person name="Zhao Q."/>
            <person name="Huang X."/>
            <person name="Zhao Y."/>
        </authorList>
    </citation>
    <scope>NUCLEOTIDE SEQUENCE</scope>
</reference>
<keyword evidence="3" id="KW-1185">Reference proteome</keyword>
<sequence length="260" mass="29893">MSRPGDPADRPQDTATVAFSTDEMDRELNRLSMHGMVAWLGKDRLEVEPAVIKKAICHRFVIRPEDVTVIKHFPEDFFVDFTHRHQRDEALAATHARRHLQPQVPCLAVPGGHPTSGLEREHSQRAIARACDINYVEKSSLDRKDTRALCLWAWMHNLSDILKVTWLTLSCRKAEFHDGPPARGRRDLTFRVLVHLDFVEDPPGSNGRTPPCDYMWRYGVVDDGRVPRDRLDPPPTDVSSSRRDDDDDDRRGHHERRSDN</sequence>
<accession>A0A811Q321</accession>
<organism evidence="2 3">
    <name type="scientific">Miscanthus lutarioriparius</name>
    <dbReference type="NCBI Taxonomy" id="422564"/>
    <lineage>
        <taxon>Eukaryota</taxon>
        <taxon>Viridiplantae</taxon>
        <taxon>Streptophyta</taxon>
        <taxon>Embryophyta</taxon>
        <taxon>Tracheophyta</taxon>
        <taxon>Spermatophyta</taxon>
        <taxon>Magnoliopsida</taxon>
        <taxon>Liliopsida</taxon>
        <taxon>Poales</taxon>
        <taxon>Poaceae</taxon>
        <taxon>PACMAD clade</taxon>
        <taxon>Panicoideae</taxon>
        <taxon>Andropogonodae</taxon>
        <taxon>Andropogoneae</taxon>
        <taxon>Saccharinae</taxon>
        <taxon>Miscanthus</taxon>
    </lineage>
</organism>
<gene>
    <name evidence="2" type="ORF">NCGR_LOCUS36270</name>
</gene>
<evidence type="ECO:0000256" key="1">
    <source>
        <dbReference type="SAM" id="MobiDB-lite"/>
    </source>
</evidence>
<dbReference type="PANTHER" id="PTHR33087:SF21">
    <property type="entry name" value="OS03G0782100 PROTEIN"/>
    <property type="match status" value="1"/>
</dbReference>
<feature type="region of interest" description="Disordered" evidence="1">
    <location>
        <begin position="224"/>
        <end position="260"/>
    </location>
</feature>
<dbReference type="PANTHER" id="PTHR33087">
    <property type="entry name" value="OS07G0539200 PROTEIN"/>
    <property type="match status" value="1"/>
</dbReference>
<protein>
    <submittedName>
        <fullName evidence="2">Uncharacterized protein</fullName>
    </submittedName>
</protein>
<proteinExistence type="predicted"/>
<comment type="caution">
    <text evidence="2">The sequence shown here is derived from an EMBL/GenBank/DDBJ whole genome shotgun (WGS) entry which is preliminary data.</text>
</comment>